<proteinExistence type="predicted"/>
<evidence type="ECO:0000313" key="3">
    <source>
        <dbReference type="EMBL" id="KXT15316.1"/>
    </source>
</evidence>
<dbReference type="Gene3D" id="4.10.1050.10">
    <property type="entry name" value="At2g23090-like"/>
    <property type="match status" value="1"/>
</dbReference>
<comment type="caution">
    <text evidence="3">The sequence shown here is derived from an EMBL/GenBank/DDBJ whole genome shotgun (WGS) entry which is preliminary data.</text>
</comment>
<organism evidence="3 4">
    <name type="scientific">Pseudocercospora musae</name>
    <dbReference type="NCBI Taxonomy" id="113226"/>
    <lineage>
        <taxon>Eukaryota</taxon>
        <taxon>Fungi</taxon>
        <taxon>Dikarya</taxon>
        <taxon>Ascomycota</taxon>
        <taxon>Pezizomycotina</taxon>
        <taxon>Dothideomycetes</taxon>
        <taxon>Dothideomycetidae</taxon>
        <taxon>Mycosphaerellales</taxon>
        <taxon>Mycosphaerellaceae</taxon>
        <taxon>Pseudocercospora</taxon>
    </lineage>
</organism>
<name>A0A139IL98_9PEZI</name>
<reference evidence="3 4" key="1">
    <citation type="submission" date="2015-07" db="EMBL/GenBank/DDBJ databases">
        <title>Comparative genomics of the Sigatoka disease complex on banana suggests a link between parallel evolutionary changes in Pseudocercospora fijiensis and Pseudocercospora eumusae and increased virulence on the banana host.</title>
        <authorList>
            <person name="Chang T.-C."/>
            <person name="Salvucci A."/>
            <person name="Crous P.W."/>
            <person name="Stergiopoulos I."/>
        </authorList>
    </citation>
    <scope>NUCLEOTIDE SEQUENCE [LARGE SCALE GENOMIC DNA]</scope>
    <source>
        <strain evidence="3 4">CBS 116634</strain>
    </source>
</reference>
<dbReference type="Proteomes" id="UP000073492">
    <property type="component" value="Unassembled WGS sequence"/>
</dbReference>
<dbReference type="OrthoDB" id="370932at2759"/>
<feature type="region of interest" description="Disordered" evidence="1">
    <location>
        <begin position="57"/>
        <end position="123"/>
    </location>
</feature>
<dbReference type="Pfam" id="PF12907">
    <property type="entry name" value="zf-met2"/>
    <property type="match status" value="1"/>
</dbReference>
<dbReference type="InterPro" id="IPR039438">
    <property type="entry name" value="At2g23090-like_Znf"/>
</dbReference>
<dbReference type="SUPFAM" id="SSF118359">
    <property type="entry name" value="Expressed protein At2g23090/F21P24.15"/>
    <property type="match status" value="1"/>
</dbReference>
<evidence type="ECO:0000259" key="2">
    <source>
        <dbReference type="Pfam" id="PF12907"/>
    </source>
</evidence>
<keyword evidence="4" id="KW-1185">Reference proteome</keyword>
<dbReference type="InterPro" id="IPR039713">
    <property type="entry name" value="At2g23090-like"/>
</dbReference>
<dbReference type="InterPro" id="IPR026939">
    <property type="entry name" value="ZNF706/At2g23090_sf"/>
</dbReference>
<evidence type="ECO:0000256" key="1">
    <source>
        <dbReference type="SAM" id="MobiDB-lite"/>
    </source>
</evidence>
<gene>
    <name evidence="3" type="ORF">AC579_2813</name>
</gene>
<dbReference type="PANTHER" id="PTHR33788:SF1">
    <property type="entry name" value="ZINC-BINDING PROTEIN"/>
    <property type="match status" value="1"/>
</dbReference>
<dbReference type="PANTHER" id="PTHR33788">
    <property type="entry name" value="OS07G0114300 PROTEIN"/>
    <property type="match status" value="1"/>
</dbReference>
<feature type="domain" description="At2g23090-like zinc-binding" evidence="2">
    <location>
        <begin position="130"/>
        <end position="163"/>
    </location>
</feature>
<protein>
    <recommendedName>
        <fullName evidence="2">At2g23090-like zinc-binding domain-containing protein</fullName>
    </recommendedName>
</protein>
<feature type="compositionally biased region" description="Polar residues" evidence="1">
    <location>
        <begin position="60"/>
        <end position="75"/>
    </location>
</feature>
<dbReference type="AlphaFoldDB" id="A0A139IL98"/>
<feature type="compositionally biased region" description="Basic and acidic residues" evidence="1">
    <location>
        <begin position="102"/>
        <end position="115"/>
    </location>
</feature>
<dbReference type="EMBL" id="LFZO01000061">
    <property type="protein sequence ID" value="KXT15316.1"/>
    <property type="molecule type" value="Genomic_DNA"/>
</dbReference>
<accession>A0A139IL98</accession>
<evidence type="ECO:0000313" key="4">
    <source>
        <dbReference type="Proteomes" id="UP000073492"/>
    </source>
</evidence>
<sequence length="164" mass="18191">MRSCSADLRRTHTDYYSTYLRLCFRFKHRSANGTGLKHIDSGLKARVPSLRQGRALARTSLPSSSLQTNSRTTQLPPSPTHTPHHNAPFYLFAMGNGAKAQQKRERAGGKSDKKGPTSQLKTNSAAQTIKCKTCFTSFQSTTNKKALDEHAANKHSKTYDDCFA</sequence>